<accession>A0A6G0W9Z3</accession>
<name>A0A6G0W9Z3_9STRA</name>
<dbReference type="Proteomes" id="UP000481153">
    <property type="component" value="Unassembled WGS sequence"/>
</dbReference>
<dbReference type="EMBL" id="VJMJ01000278">
    <property type="protein sequence ID" value="KAF0724168.1"/>
    <property type="molecule type" value="Genomic_DNA"/>
</dbReference>
<keyword evidence="2" id="KW-1185">Reference proteome</keyword>
<organism evidence="1 2">
    <name type="scientific">Aphanomyces euteiches</name>
    <dbReference type="NCBI Taxonomy" id="100861"/>
    <lineage>
        <taxon>Eukaryota</taxon>
        <taxon>Sar</taxon>
        <taxon>Stramenopiles</taxon>
        <taxon>Oomycota</taxon>
        <taxon>Saprolegniomycetes</taxon>
        <taxon>Saprolegniales</taxon>
        <taxon>Verrucalvaceae</taxon>
        <taxon>Aphanomyces</taxon>
    </lineage>
</organism>
<protein>
    <submittedName>
        <fullName evidence="1">Uncharacterized protein</fullName>
    </submittedName>
</protein>
<comment type="caution">
    <text evidence="1">The sequence shown here is derived from an EMBL/GenBank/DDBJ whole genome shotgun (WGS) entry which is preliminary data.</text>
</comment>
<evidence type="ECO:0000313" key="1">
    <source>
        <dbReference type="EMBL" id="KAF0724168.1"/>
    </source>
</evidence>
<evidence type="ECO:0000313" key="2">
    <source>
        <dbReference type="Proteomes" id="UP000481153"/>
    </source>
</evidence>
<dbReference type="AlphaFoldDB" id="A0A6G0W9Z3"/>
<proteinExistence type="predicted"/>
<sequence length="78" mass="9052">MIKSRLKLHRPKYQFEPSSSSPSTAIPIAMRPLPKPWLHQELPLLDLCLEGGNDTCVLWLKASGRVWWQHFQCRLLLS</sequence>
<gene>
    <name evidence="1" type="ORF">Ae201684_017067</name>
</gene>
<reference evidence="1 2" key="1">
    <citation type="submission" date="2019-07" db="EMBL/GenBank/DDBJ databases">
        <title>Genomics analysis of Aphanomyces spp. identifies a new class of oomycete effector associated with host adaptation.</title>
        <authorList>
            <person name="Gaulin E."/>
        </authorList>
    </citation>
    <scope>NUCLEOTIDE SEQUENCE [LARGE SCALE GENOMIC DNA]</scope>
    <source>
        <strain evidence="1 2">ATCC 201684</strain>
    </source>
</reference>